<protein>
    <submittedName>
        <fullName evidence="1">Malate dehydrogenase</fullName>
    </submittedName>
</protein>
<evidence type="ECO:0000313" key="1">
    <source>
        <dbReference type="EMBL" id="THG46089.1"/>
    </source>
</evidence>
<sequence length="340" mass="37143">MNFLTNEKLTIVGAAGMIGSNMAQTALMMRLTPNVCLYDPYAPALEGVAEELRHCGFEGVNITFTSDVREALEGAAYVVSSGGAARKAGMTREDLLKGNAEIAAEFGKNIKAYCPDVKHIVVVFNPADITGLITLVYSGVEPSRVSTLAALDSTRLVSELAKYFKIPSGEIQNARTYGGHGEQMAVFESTATVNGKQLKELVDNGIIPAADWEAIKARVVQGGKNIIELRGRSSFQSPAYLSIEMIAAAMGGKPFRWPAGVYVNDSRFKHIMMAMETTIGKDGVKYVEVEGTPEESRELEKSYEHLCKLRDEVIQMGVLPPIADWRRFNPYIDECTCNNK</sequence>
<keyword evidence="2" id="KW-1185">Reference proteome</keyword>
<accession>A0AC61S3Y3</accession>
<gene>
    <name evidence="1" type="ORF">E5990_08485</name>
</gene>
<dbReference type="EMBL" id="SSTG01000115">
    <property type="protein sequence ID" value="THG46089.1"/>
    <property type="molecule type" value="Genomic_DNA"/>
</dbReference>
<reference evidence="1" key="1">
    <citation type="submission" date="2019-04" db="EMBL/GenBank/DDBJ databases">
        <title>Microbes associate with the intestines of laboratory mice.</title>
        <authorList>
            <person name="Navarre W."/>
            <person name="Wong E."/>
            <person name="Huang K.C."/>
            <person name="Tropini C."/>
            <person name="Ng K."/>
            <person name="Yu B."/>
        </authorList>
    </citation>
    <scope>NUCLEOTIDE SEQUENCE</scope>
    <source>
        <strain evidence="1">NM86_A22</strain>
    </source>
</reference>
<organism evidence="1 2">
    <name type="scientific">Muribaculum caecicola</name>
    <dbReference type="NCBI Taxonomy" id="3038144"/>
    <lineage>
        <taxon>Bacteria</taxon>
        <taxon>Pseudomonadati</taxon>
        <taxon>Bacteroidota</taxon>
        <taxon>Bacteroidia</taxon>
        <taxon>Bacteroidales</taxon>
        <taxon>Muribaculaceae</taxon>
        <taxon>Muribaculum</taxon>
    </lineage>
</organism>
<name>A0AC61S3Y3_9BACT</name>
<comment type="caution">
    <text evidence="1">The sequence shown here is derived from an EMBL/GenBank/DDBJ whole genome shotgun (WGS) entry which is preliminary data.</text>
</comment>
<proteinExistence type="predicted"/>
<evidence type="ECO:0000313" key="2">
    <source>
        <dbReference type="Proteomes" id="UP000305401"/>
    </source>
</evidence>
<dbReference type="Proteomes" id="UP000305401">
    <property type="component" value="Unassembled WGS sequence"/>
</dbReference>